<gene>
    <name evidence="8" type="primary">sppA</name>
    <name evidence="8" type="ORF">JAO74_00625</name>
</gene>
<dbReference type="InterPro" id="IPR029045">
    <property type="entry name" value="ClpP/crotonase-like_dom_sf"/>
</dbReference>
<keyword evidence="6" id="KW-0472">Membrane</keyword>
<keyword evidence="6" id="KW-1133">Transmembrane helix</keyword>
<feature type="domain" description="Peptidase S49" evidence="7">
    <location>
        <begin position="401"/>
        <end position="552"/>
    </location>
</feature>
<dbReference type="Gene3D" id="3.90.226.10">
    <property type="entry name" value="2-enoyl-CoA Hydratase, Chain A, domain 1"/>
    <property type="match status" value="3"/>
</dbReference>
<dbReference type="EMBL" id="JAELXS010000001">
    <property type="protein sequence ID" value="MBJ6120286.1"/>
    <property type="molecule type" value="Genomic_DNA"/>
</dbReference>
<reference evidence="9" key="1">
    <citation type="submission" date="2020-12" db="EMBL/GenBank/DDBJ databases">
        <title>Hymenobacter sp.</title>
        <authorList>
            <person name="Kim M.K."/>
        </authorList>
    </citation>
    <scope>NUCLEOTIDE SEQUENCE [LARGE SCALE GENOMIC DNA]</scope>
    <source>
        <strain evidence="9">BT553</strain>
    </source>
</reference>
<keyword evidence="9" id="KW-1185">Reference proteome</keyword>
<dbReference type="CDD" id="cd07018">
    <property type="entry name" value="S49_SppA_67K_type"/>
    <property type="match status" value="1"/>
</dbReference>
<evidence type="ECO:0000256" key="6">
    <source>
        <dbReference type="SAM" id="Phobius"/>
    </source>
</evidence>
<feature type="domain" description="Peptidase S49" evidence="7">
    <location>
        <begin position="150"/>
        <end position="305"/>
    </location>
</feature>
<proteinExistence type="inferred from homology"/>
<evidence type="ECO:0000313" key="9">
    <source>
        <dbReference type="Proteomes" id="UP000640426"/>
    </source>
</evidence>
<dbReference type="InterPro" id="IPR047217">
    <property type="entry name" value="S49_SppA_67K_type_N"/>
</dbReference>
<dbReference type="InterPro" id="IPR047272">
    <property type="entry name" value="S49_SppA_C"/>
</dbReference>
<evidence type="ECO:0000256" key="3">
    <source>
        <dbReference type="ARBA" id="ARBA00022801"/>
    </source>
</evidence>
<dbReference type="PIRSF" id="PIRSF001217">
    <property type="entry name" value="Protease_4_SppA"/>
    <property type="match status" value="1"/>
</dbReference>
<dbReference type="SUPFAM" id="SSF52096">
    <property type="entry name" value="ClpP/crotonase"/>
    <property type="match status" value="2"/>
</dbReference>
<dbReference type="CDD" id="cd07023">
    <property type="entry name" value="S49_Sppa_N_C"/>
    <property type="match status" value="1"/>
</dbReference>
<comment type="caution">
    <text evidence="8">The sequence shown here is derived from an EMBL/GenBank/DDBJ whole genome shotgun (WGS) entry which is preliminary data.</text>
</comment>
<keyword evidence="2" id="KW-0645">Protease</keyword>
<evidence type="ECO:0000256" key="4">
    <source>
        <dbReference type="ARBA" id="ARBA00022825"/>
    </source>
</evidence>
<feature type="region of interest" description="Disordered" evidence="5">
    <location>
        <begin position="1"/>
        <end position="22"/>
    </location>
</feature>
<evidence type="ECO:0000313" key="8">
    <source>
        <dbReference type="EMBL" id="MBJ6120286.1"/>
    </source>
</evidence>
<keyword evidence="6" id="KW-0812">Transmembrane</keyword>
<evidence type="ECO:0000256" key="2">
    <source>
        <dbReference type="ARBA" id="ARBA00022670"/>
    </source>
</evidence>
<dbReference type="PANTHER" id="PTHR33209:SF1">
    <property type="entry name" value="PEPTIDASE S49 DOMAIN-CONTAINING PROTEIN"/>
    <property type="match status" value="1"/>
</dbReference>
<name>A0ABS0XJS7_9SPHN</name>
<protein>
    <submittedName>
        <fullName evidence="8">Signal peptide peptidase SppA</fullName>
    </submittedName>
</protein>
<dbReference type="Gene3D" id="6.20.330.10">
    <property type="match status" value="1"/>
</dbReference>
<dbReference type="NCBIfam" id="TIGR00705">
    <property type="entry name" value="SppA_67K"/>
    <property type="match status" value="1"/>
</dbReference>
<accession>A0ABS0XJS7</accession>
<dbReference type="InterPro" id="IPR002142">
    <property type="entry name" value="Peptidase_S49"/>
</dbReference>
<comment type="similarity">
    <text evidence="1">Belongs to the peptidase S49 family.</text>
</comment>
<keyword evidence="3" id="KW-0378">Hydrolase</keyword>
<dbReference type="Proteomes" id="UP000640426">
    <property type="component" value="Unassembled WGS sequence"/>
</dbReference>
<feature type="transmembrane region" description="Helical" evidence="6">
    <location>
        <begin position="37"/>
        <end position="59"/>
    </location>
</feature>
<evidence type="ECO:0000259" key="7">
    <source>
        <dbReference type="Pfam" id="PF01343"/>
    </source>
</evidence>
<evidence type="ECO:0000256" key="1">
    <source>
        <dbReference type="ARBA" id="ARBA00008683"/>
    </source>
</evidence>
<dbReference type="InterPro" id="IPR004634">
    <property type="entry name" value="Pept_S49_pIV"/>
</dbReference>
<keyword evidence="4" id="KW-0720">Serine protease</keyword>
<dbReference type="PANTHER" id="PTHR33209">
    <property type="entry name" value="PROTEASE 4"/>
    <property type="match status" value="1"/>
</dbReference>
<organism evidence="8 9">
    <name type="scientific">Sphingomonas mollis</name>
    <dbReference type="NCBI Taxonomy" id="2795726"/>
    <lineage>
        <taxon>Bacteria</taxon>
        <taxon>Pseudomonadati</taxon>
        <taxon>Pseudomonadota</taxon>
        <taxon>Alphaproteobacteria</taxon>
        <taxon>Sphingomonadales</taxon>
        <taxon>Sphingomonadaceae</taxon>
        <taxon>Sphingomonas</taxon>
    </lineage>
</organism>
<evidence type="ECO:0000256" key="5">
    <source>
        <dbReference type="SAM" id="MobiDB-lite"/>
    </source>
</evidence>
<dbReference type="Pfam" id="PF01343">
    <property type="entry name" value="Peptidase_S49"/>
    <property type="match status" value="2"/>
</dbReference>
<sequence>MTDTAVPRPVPSFTDGRPPKQRSGGWRLVRGAWKLMVAIKDGLALILLLLFFGLLFAALNARPGTKAITDGALLLDLSGSIVEQPEEPAAFAALSGQQVARQFRLRDVLRAIDTARTDARVKAVVLDLDGFGGAYPAALGEIADALVRVRQSGKPVLTYATAYTDGSYRLAAAASEVWVNPLGGTLFTGPGGTQLYYKGLIDKLGVNAHVYRVGRYKSFVEPYTRADQSPDARAASEALYGSLLQQWHDGVARARPKAQVGPFLANPQQAVLATNGDIAQANLRAGLVDKLGDRIAFGQRVAQLAGAASGKPIGSFRTIAYDAWVAANPLPTVGEAIGILTVAGDIVDGEAGPGTAAGDTIAKAMLNGLATKNLKALVVRVDSPGGSALASERIRLAVMEAKKRGLPIVVSMGGLAASGGYWVSTAGDTIFAEPATITGSIGIFGIIPTFENTLAKIGVTTDGVRSTPLTGQPNVLAGTSPELDAILQAGIENGYRQFIGRVAAARKMTTARVDEIGQGRVWDGGTAHQLGLVDNFGSLSDAVAFAARRAKLDPAKVHTVYLEKEPGWAAKLAQSLSSQDEDTATPGGDAFARIAADRRAVVARALGDVARLTSGGSVQARCLECGGLGPSATTIGDTRLLDLLVARLGL</sequence>